<dbReference type="PANTHER" id="PTHR23508">
    <property type="entry name" value="CARBOXYLIC ACID TRANSPORTER PROTEIN HOMOLOG"/>
    <property type="match status" value="1"/>
</dbReference>
<name>A0A1A0DFL0_ACEPA</name>
<dbReference type="GeneID" id="60377077"/>
<dbReference type="eggNOG" id="COG2814">
    <property type="taxonomic scope" value="Bacteria"/>
</dbReference>
<dbReference type="OrthoDB" id="5368493at2"/>
<evidence type="ECO:0000313" key="5">
    <source>
        <dbReference type="EMBL" id="OAZ73894.1"/>
    </source>
</evidence>
<evidence type="ECO:0000256" key="1">
    <source>
        <dbReference type="ARBA" id="ARBA00004141"/>
    </source>
</evidence>
<keyword evidence="2" id="KW-0812">Transmembrane</keyword>
<dbReference type="OMA" id="MIPAWIL"/>
<dbReference type="InterPro" id="IPR005828">
    <property type="entry name" value="MFS_sugar_transport-like"/>
</dbReference>
<accession>A0A1A0DFL0</accession>
<dbReference type="EMBL" id="LYUD01000078">
    <property type="protein sequence ID" value="OAZ73894.1"/>
    <property type="molecule type" value="Genomic_DNA"/>
</dbReference>
<dbReference type="InterPro" id="IPR011701">
    <property type="entry name" value="MFS"/>
</dbReference>
<comment type="subcellular location">
    <subcellularLocation>
        <location evidence="1">Membrane</location>
        <topology evidence="1">Multi-pass membrane protein</topology>
    </subcellularLocation>
</comment>
<protein>
    <submittedName>
        <fullName evidence="5">Putative metabolite transport protein YncC</fullName>
    </submittedName>
</protein>
<dbReference type="GO" id="GO:0046943">
    <property type="term" value="F:carboxylic acid transmembrane transporter activity"/>
    <property type="evidence" value="ECO:0007669"/>
    <property type="project" value="TreeGrafter"/>
</dbReference>
<evidence type="ECO:0000256" key="2">
    <source>
        <dbReference type="ARBA" id="ARBA00022692"/>
    </source>
</evidence>
<organism evidence="5 6">
    <name type="scientific">Acetobacter pasteurianus</name>
    <name type="common">Acetobacter turbidans</name>
    <dbReference type="NCBI Taxonomy" id="438"/>
    <lineage>
        <taxon>Bacteria</taxon>
        <taxon>Pseudomonadati</taxon>
        <taxon>Pseudomonadota</taxon>
        <taxon>Alphaproteobacteria</taxon>
        <taxon>Acetobacterales</taxon>
        <taxon>Acetobacteraceae</taxon>
        <taxon>Acetobacter</taxon>
    </lineage>
</organism>
<dbReference type="InterPro" id="IPR005829">
    <property type="entry name" value="Sugar_transporter_CS"/>
</dbReference>
<dbReference type="RefSeq" id="WP_003625024.1">
    <property type="nucleotide sequence ID" value="NZ_BSCN01000015.1"/>
</dbReference>
<gene>
    <name evidence="5" type="ORF">SRCM100623_00723</name>
</gene>
<dbReference type="InterPro" id="IPR036259">
    <property type="entry name" value="MFS_trans_sf"/>
</dbReference>
<dbReference type="Gene3D" id="1.20.1250.20">
    <property type="entry name" value="MFS general substrate transporter like domains"/>
    <property type="match status" value="2"/>
</dbReference>
<dbReference type="PANTHER" id="PTHR23508:SF10">
    <property type="entry name" value="CARBOXYLIC ACID TRANSPORTER PROTEIN HOMOLOG"/>
    <property type="match status" value="1"/>
</dbReference>
<evidence type="ECO:0000313" key="6">
    <source>
        <dbReference type="Proteomes" id="UP000093796"/>
    </source>
</evidence>
<dbReference type="PATRIC" id="fig|438.15.peg.834"/>
<dbReference type="PROSITE" id="PS00217">
    <property type="entry name" value="SUGAR_TRANSPORT_2"/>
    <property type="match status" value="1"/>
</dbReference>
<dbReference type="Pfam" id="PF07690">
    <property type="entry name" value="MFS_1"/>
    <property type="match status" value="1"/>
</dbReference>
<evidence type="ECO:0000256" key="4">
    <source>
        <dbReference type="ARBA" id="ARBA00023136"/>
    </source>
</evidence>
<dbReference type="CDD" id="cd17316">
    <property type="entry name" value="MFS_SV2_like"/>
    <property type="match status" value="1"/>
</dbReference>
<dbReference type="InterPro" id="IPR020846">
    <property type="entry name" value="MFS_dom"/>
</dbReference>
<dbReference type="AlphaFoldDB" id="A0A1A0DFL0"/>
<dbReference type="PROSITE" id="PS50850">
    <property type="entry name" value="MFS"/>
    <property type="match status" value="1"/>
</dbReference>
<keyword evidence="4" id="KW-0472">Membrane</keyword>
<comment type="caution">
    <text evidence="5">The sequence shown here is derived from an EMBL/GenBank/DDBJ whole genome shotgun (WGS) entry which is preliminary data.</text>
</comment>
<dbReference type="Proteomes" id="UP000093796">
    <property type="component" value="Unassembled WGS sequence"/>
</dbReference>
<sequence>MTEPSFSSVTPSTLPDQSVDKATARHVVLASFLAWMLDACDFFIVLFTLDDVARSFNVSLQSVLLAPTLTLMTRPLGAFLCGRAADKYGRKPVLILTIIIYSLIELASAFAPTLVIFLALRTLFGIALGGEWGVGTSLIMESVPKSWRGTASGILQAGYPAGYLLASLVFLLLPVLGWRGLFVLGSGAIFSALYIWLRVPESPDWLARQKADTQHGSAEAHLGLLAIIKGNAALCVFAVVLMAAFNFMSHGSQDLYPKVFLALERHVPPTSITTVVVLYNLAAIAGGLFFGFLSQKIGRQYAIILAAALTLPLLPLWTLPHSLLWLGLGAVCIQFCIQGAWGVVPAYLSELSPPSVRATFPGLAYQCGNLIAASNALLQTWFATQLGMGLAPALMLAVGGGAVVVLVLTLLNARLYPQRI</sequence>
<evidence type="ECO:0000256" key="3">
    <source>
        <dbReference type="ARBA" id="ARBA00022989"/>
    </source>
</evidence>
<dbReference type="SUPFAM" id="SSF103473">
    <property type="entry name" value="MFS general substrate transporter"/>
    <property type="match status" value="1"/>
</dbReference>
<dbReference type="Pfam" id="PF00083">
    <property type="entry name" value="Sugar_tr"/>
    <property type="match status" value="1"/>
</dbReference>
<reference evidence="5 6" key="1">
    <citation type="submission" date="2016-05" db="EMBL/GenBank/DDBJ databases">
        <title>Genome sequencing of Acetobacter pasteurianus strain SRCM100623.</title>
        <authorList>
            <person name="Song Y.R."/>
        </authorList>
    </citation>
    <scope>NUCLEOTIDE SEQUENCE [LARGE SCALE GENOMIC DNA]</scope>
    <source>
        <strain evidence="5 6">SRCM100623</strain>
    </source>
</reference>
<proteinExistence type="predicted"/>
<keyword evidence="3" id="KW-1133">Transmembrane helix</keyword>
<dbReference type="GO" id="GO:0005886">
    <property type="term" value="C:plasma membrane"/>
    <property type="evidence" value="ECO:0007669"/>
    <property type="project" value="TreeGrafter"/>
</dbReference>